<reference evidence="3" key="1">
    <citation type="submission" date="2025-08" db="UniProtKB">
        <authorList>
            <consortium name="RefSeq"/>
        </authorList>
    </citation>
    <scope>IDENTIFICATION</scope>
    <source>
        <tissue evidence="3">Whole Larva</tissue>
    </source>
</reference>
<keyword evidence="1" id="KW-0732">Signal</keyword>
<dbReference type="PIRSF" id="PIRSF002703">
    <property type="entry name" value="Thaumatin"/>
    <property type="match status" value="1"/>
</dbReference>
<evidence type="ECO:0000313" key="2">
    <source>
        <dbReference type="Proteomes" id="UP000695000"/>
    </source>
</evidence>
<dbReference type="InterPro" id="IPR001938">
    <property type="entry name" value="Thaumatin"/>
</dbReference>
<feature type="signal peptide" evidence="1">
    <location>
        <begin position="1"/>
        <end position="18"/>
    </location>
</feature>
<sequence>MKMLLFTTTVLLIVNVGCIDFRIKNNLPDTIWVGILGYAGHPHLTNGGFELKSNEERILQSDEKWSGEFWARTGCNPITKICKTGHCDNKLECQGNDAVGPATYAKIHLRENEGKDKYSVSLIDGFNVITKIEPIASKGNCRSTGCSFDLNKYCPSSLRLEGSAGQTVGCYSSRSKLDIDQFMCEEQERRPHTCDSGTWIANSASYFKSHCPNVVSYNYDEINNTFTCIASVYQITFG</sequence>
<keyword evidence="2" id="KW-1185">Reference proteome</keyword>
<dbReference type="InterPro" id="IPR037176">
    <property type="entry name" value="Osmotin/thaumatin-like_sf"/>
</dbReference>
<feature type="chain" id="PRO_5045789693" evidence="1">
    <location>
        <begin position="19"/>
        <end position="238"/>
    </location>
</feature>
<dbReference type="RefSeq" id="XP_017786768.1">
    <property type="nucleotide sequence ID" value="XM_017931279.1"/>
</dbReference>
<dbReference type="SUPFAM" id="SSF49870">
    <property type="entry name" value="Osmotin, thaumatin-like protein"/>
    <property type="match status" value="1"/>
</dbReference>
<dbReference type="SMART" id="SM00205">
    <property type="entry name" value="THN"/>
    <property type="match status" value="1"/>
</dbReference>
<organism evidence="2 3">
    <name type="scientific">Nicrophorus vespilloides</name>
    <name type="common">Boreal carrion beetle</name>
    <dbReference type="NCBI Taxonomy" id="110193"/>
    <lineage>
        <taxon>Eukaryota</taxon>
        <taxon>Metazoa</taxon>
        <taxon>Ecdysozoa</taxon>
        <taxon>Arthropoda</taxon>
        <taxon>Hexapoda</taxon>
        <taxon>Insecta</taxon>
        <taxon>Pterygota</taxon>
        <taxon>Neoptera</taxon>
        <taxon>Endopterygota</taxon>
        <taxon>Coleoptera</taxon>
        <taxon>Polyphaga</taxon>
        <taxon>Staphyliniformia</taxon>
        <taxon>Silphidae</taxon>
        <taxon>Nicrophorinae</taxon>
        <taxon>Nicrophorus</taxon>
    </lineage>
</organism>
<name>A0ABM1NIW8_NICVS</name>
<dbReference type="GeneID" id="108569647"/>
<evidence type="ECO:0000256" key="1">
    <source>
        <dbReference type="SAM" id="SignalP"/>
    </source>
</evidence>
<dbReference type="Proteomes" id="UP000695000">
    <property type="component" value="Unplaced"/>
</dbReference>
<evidence type="ECO:0000313" key="3">
    <source>
        <dbReference type="RefSeq" id="XP_017786768.1"/>
    </source>
</evidence>
<dbReference type="Gene3D" id="2.60.110.10">
    <property type="entry name" value="Thaumatin"/>
    <property type="match status" value="1"/>
</dbReference>
<dbReference type="PROSITE" id="PS51367">
    <property type="entry name" value="THAUMATIN_2"/>
    <property type="match status" value="1"/>
</dbReference>
<accession>A0ABM1NIW8</accession>
<dbReference type="PANTHER" id="PTHR31048">
    <property type="entry name" value="OS03G0233200 PROTEIN"/>
    <property type="match status" value="1"/>
</dbReference>
<gene>
    <name evidence="3" type="primary">LOC108569647</name>
</gene>
<dbReference type="Pfam" id="PF00314">
    <property type="entry name" value="Thaumatin"/>
    <property type="match status" value="1"/>
</dbReference>
<dbReference type="PRINTS" id="PR00347">
    <property type="entry name" value="THAUMATIN"/>
</dbReference>
<protein>
    <submittedName>
        <fullName evidence="3">Pathogenesis-related protein 5-like</fullName>
    </submittedName>
</protein>
<proteinExistence type="predicted"/>